<dbReference type="PROSITE" id="PS50837">
    <property type="entry name" value="NACHT"/>
    <property type="match status" value="1"/>
</dbReference>
<dbReference type="InterPro" id="IPR007111">
    <property type="entry name" value="NACHT_NTPase"/>
</dbReference>
<sequence length="935" mass="107146">MTSSVGSRERSYVHKMEEAVKTIARDTFWIIFHWATPDKPLGETISDYKKRECVKSQANYYKPNIGDCNCRFNREQEEIMLHDPSLRKADLTLLYKLYKLFAFHVAAFNNDEWKAGDSNLESLLTSIKNIRNDIAHEDCTMNYTKFNEMANKLRELLTEALKAAKERYSRSDVELQERTKEMEDGLYEVFHQVLGKEELLSYCHNYIQGNMISDAKNDLQTSSVIINPLLFLMSNNVEVEVEKIFSTMLIGEKDENGMDIILDSSQIVSMSKFATFRPQLLLIEGEAGSGKSTLLTMITHEWLTGGDGQMKGLDKYHLILRVQCRDRHLKSLNDLMQNVLPTTYTKYRNLMLPIIKKCNNLFLVDGLDEANEHSMKTVSEILSTFKNASDTTMLFTCRPEAISNFRKIIPKEYQVNNIKLLGVREIDRINFIVNYVKIFNNTMDINKLPQIIKMTCVQEHFKLPLSLVFLAWQYTHNPKSVTGAESQTRLYFWAHKLIVQKLQERLLNKNPELAVMCGIELKRRVKECVDALCQCMLKAVIDKRVLFTEHILEHVISTCKKTGIPCQEVLSAFLTIKVIKTPLGEDHQYSTPHKGLQDYLGALHVVNTIQQHPHSTLKTIIQGAVDPHPFVVNDIIYLLLHMAGMVHHYIKPVVPSRLYKEVVQMLHEAEINSWGRVVEASEYNKEVITAITRLIPRGKVMLVKDHIKGHSDLLLHLKPTKVKVEIHGPVPDFTPLMETLTLHNITNVDLDHNYWDPQPTTTPDPFLQALMSRNGLETFRGQWHGWLTKLPSTLKTLYISVTEDEEVQTLLPAIHSLTHLCRLGVHIKPTVTPSAITTNLPDTEKGVDLNLPDLTQVEIDGVCQLVAKLQPRCKGYFWLTFYKTSLPKEGWKRLLEGLIQLKVRVNVLDIPGDQNTEDPELKKLTMEGLGGRLTR</sequence>
<reference evidence="2" key="1">
    <citation type="submission" date="2023-11" db="EMBL/GenBank/DDBJ databases">
        <title>Genome assemblies of two species of porcelain crab, Petrolisthes cinctipes and Petrolisthes manimaculis (Anomura: Porcellanidae).</title>
        <authorList>
            <person name="Angst P."/>
        </authorList>
    </citation>
    <scope>NUCLEOTIDE SEQUENCE</scope>
    <source>
        <strain evidence="2">PB745_02</strain>
        <tissue evidence="2">Gill</tissue>
    </source>
</reference>
<accession>A0AAE1P8F4</accession>
<evidence type="ECO:0000313" key="2">
    <source>
        <dbReference type="EMBL" id="KAK4302725.1"/>
    </source>
</evidence>
<dbReference type="AlphaFoldDB" id="A0AAE1P8F4"/>
<dbReference type="InterPro" id="IPR027417">
    <property type="entry name" value="P-loop_NTPase"/>
</dbReference>
<organism evidence="2 3">
    <name type="scientific">Petrolisthes manimaculis</name>
    <dbReference type="NCBI Taxonomy" id="1843537"/>
    <lineage>
        <taxon>Eukaryota</taxon>
        <taxon>Metazoa</taxon>
        <taxon>Ecdysozoa</taxon>
        <taxon>Arthropoda</taxon>
        <taxon>Crustacea</taxon>
        <taxon>Multicrustacea</taxon>
        <taxon>Malacostraca</taxon>
        <taxon>Eumalacostraca</taxon>
        <taxon>Eucarida</taxon>
        <taxon>Decapoda</taxon>
        <taxon>Pleocyemata</taxon>
        <taxon>Anomura</taxon>
        <taxon>Galatheoidea</taxon>
        <taxon>Porcellanidae</taxon>
        <taxon>Petrolisthes</taxon>
    </lineage>
</organism>
<dbReference type="Pfam" id="PF05729">
    <property type="entry name" value="NACHT"/>
    <property type="match status" value="1"/>
</dbReference>
<feature type="domain" description="NACHT" evidence="1">
    <location>
        <begin position="279"/>
        <end position="401"/>
    </location>
</feature>
<keyword evidence="3" id="KW-1185">Reference proteome</keyword>
<protein>
    <recommendedName>
        <fullName evidence="1">NACHT domain-containing protein</fullName>
    </recommendedName>
</protein>
<dbReference type="SUPFAM" id="SSF52540">
    <property type="entry name" value="P-loop containing nucleoside triphosphate hydrolases"/>
    <property type="match status" value="1"/>
</dbReference>
<name>A0AAE1P8F4_9EUCA</name>
<evidence type="ECO:0000313" key="3">
    <source>
        <dbReference type="Proteomes" id="UP001292094"/>
    </source>
</evidence>
<dbReference type="Gene3D" id="3.40.50.300">
    <property type="entry name" value="P-loop containing nucleotide triphosphate hydrolases"/>
    <property type="match status" value="1"/>
</dbReference>
<dbReference type="PANTHER" id="PTHR46312">
    <property type="entry name" value="NACHT DOMAIN-CONTAINING PROTEIN"/>
    <property type="match status" value="1"/>
</dbReference>
<dbReference type="PANTHER" id="PTHR46312:SF2">
    <property type="entry name" value="NUCLEOTIDE-BINDING OLIGOMERIZATION DOMAIN-CONTAINING PROTEIN 2-LIKE"/>
    <property type="match status" value="1"/>
</dbReference>
<comment type="caution">
    <text evidence="2">The sequence shown here is derived from an EMBL/GenBank/DDBJ whole genome shotgun (WGS) entry which is preliminary data.</text>
</comment>
<dbReference type="Proteomes" id="UP001292094">
    <property type="component" value="Unassembled WGS sequence"/>
</dbReference>
<proteinExistence type="predicted"/>
<dbReference type="EMBL" id="JAWZYT010002683">
    <property type="protein sequence ID" value="KAK4302725.1"/>
    <property type="molecule type" value="Genomic_DNA"/>
</dbReference>
<evidence type="ECO:0000259" key="1">
    <source>
        <dbReference type="PROSITE" id="PS50837"/>
    </source>
</evidence>
<gene>
    <name evidence="2" type="ORF">Pmani_025208</name>
</gene>